<dbReference type="Gene3D" id="1.10.287.310">
    <property type="match status" value="1"/>
</dbReference>
<keyword evidence="2" id="KW-0689">Ribosomal protein</keyword>
<dbReference type="CDD" id="cd00427">
    <property type="entry name" value="Ribosomal_L29_HIP"/>
    <property type="match status" value="1"/>
</dbReference>
<comment type="similarity">
    <text evidence="1">Belongs to the universal ribosomal protein uL29 family.</text>
</comment>
<dbReference type="SUPFAM" id="SSF46561">
    <property type="entry name" value="Ribosomal protein L29 (L29p)"/>
    <property type="match status" value="1"/>
</dbReference>
<gene>
    <name evidence="6" type="ORF">METZ01_LOCUS17312</name>
</gene>
<reference evidence="6" key="1">
    <citation type="submission" date="2018-05" db="EMBL/GenBank/DDBJ databases">
        <authorList>
            <person name="Lanie J.A."/>
            <person name="Ng W.-L."/>
            <person name="Kazmierczak K.M."/>
            <person name="Andrzejewski T.M."/>
            <person name="Davidsen T.M."/>
            <person name="Wayne K.J."/>
            <person name="Tettelin H."/>
            <person name="Glass J.I."/>
            <person name="Rusch D."/>
            <person name="Podicherti R."/>
            <person name="Tsui H.-C.T."/>
            <person name="Winkler M.E."/>
        </authorList>
    </citation>
    <scope>NUCLEOTIDE SEQUENCE</scope>
</reference>
<dbReference type="HAMAP" id="MF_00374">
    <property type="entry name" value="Ribosomal_uL29"/>
    <property type="match status" value="1"/>
</dbReference>
<dbReference type="Pfam" id="PF00831">
    <property type="entry name" value="Ribosomal_L29"/>
    <property type="match status" value="1"/>
</dbReference>
<dbReference type="InterPro" id="IPR036049">
    <property type="entry name" value="Ribosomal_uL29_sf"/>
</dbReference>
<name>A0A381PDS9_9ZZZZ</name>
<evidence type="ECO:0000256" key="1">
    <source>
        <dbReference type="ARBA" id="ARBA00009254"/>
    </source>
</evidence>
<evidence type="ECO:0000256" key="5">
    <source>
        <dbReference type="ARBA" id="ARBA00035476"/>
    </source>
</evidence>
<dbReference type="FunFam" id="1.10.287.310:FF:000001">
    <property type="entry name" value="50S ribosomal protein L29"/>
    <property type="match status" value="1"/>
</dbReference>
<evidence type="ECO:0000256" key="3">
    <source>
        <dbReference type="ARBA" id="ARBA00023274"/>
    </source>
</evidence>
<proteinExistence type="inferred from homology"/>
<dbReference type="NCBIfam" id="TIGR00012">
    <property type="entry name" value="L29"/>
    <property type="match status" value="1"/>
</dbReference>
<dbReference type="GO" id="GO:0003735">
    <property type="term" value="F:structural constituent of ribosome"/>
    <property type="evidence" value="ECO:0007669"/>
    <property type="project" value="InterPro"/>
</dbReference>
<dbReference type="InterPro" id="IPR050063">
    <property type="entry name" value="Ribosomal_protein_uL29"/>
</dbReference>
<organism evidence="6">
    <name type="scientific">marine metagenome</name>
    <dbReference type="NCBI Taxonomy" id="408172"/>
    <lineage>
        <taxon>unclassified sequences</taxon>
        <taxon>metagenomes</taxon>
        <taxon>ecological metagenomes</taxon>
    </lineage>
</organism>
<evidence type="ECO:0000256" key="4">
    <source>
        <dbReference type="ARBA" id="ARBA00035204"/>
    </source>
</evidence>
<evidence type="ECO:0000256" key="2">
    <source>
        <dbReference type="ARBA" id="ARBA00022980"/>
    </source>
</evidence>
<evidence type="ECO:0000313" key="6">
    <source>
        <dbReference type="EMBL" id="SUZ64458.1"/>
    </source>
</evidence>
<accession>A0A381PDS9</accession>
<dbReference type="PANTHER" id="PTHR10916:SF0">
    <property type="entry name" value="LARGE RIBOSOMAL SUBUNIT PROTEIN UL29C"/>
    <property type="match status" value="1"/>
</dbReference>
<protein>
    <recommendedName>
        <fullName evidence="4">Large ribosomal subunit protein uL29</fullName>
    </recommendedName>
    <alternativeName>
        <fullName evidence="5">50S ribosomal protein L29</fullName>
    </alternativeName>
</protein>
<dbReference type="EMBL" id="UINC01000935">
    <property type="protein sequence ID" value="SUZ64458.1"/>
    <property type="molecule type" value="Genomic_DNA"/>
</dbReference>
<keyword evidence="3" id="KW-0687">Ribonucleoprotein</keyword>
<sequence>MRVHEIRELNNDQLYEELAKAGRELMNLRFSAATNQLTNTNEPSSVRRTIARLRTVIRERQIQEAG</sequence>
<dbReference type="InterPro" id="IPR001854">
    <property type="entry name" value="Ribosomal_uL29"/>
</dbReference>
<dbReference type="AlphaFoldDB" id="A0A381PDS9"/>
<dbReference type="GO" id="GO:0006412">
    <property type="term" value="P:translation"/>
    <property type="evidence" value="ECO:0007669"/>
    <property type="project" value="InterPro"/>
</dbReference>
<dbReference type="GO" id="GO:0022625">
    <property type="term" value="C:cytosolic large ribosomal subunit"/>
    <property type="evidence" value="ECO:0007669"/>
    <property type="project" value="TreeGrafter"/>
</dbReference>
<dbReference type="PANTHER" id="PTHR10916">
    <property type="entry name" value="60S RIBOSOMAL PROTEIN L35/50S RIBOSOMAL PROTEIN L29"/>
    <property type="match status" value="1"/>
</dbReference>